<gene>
    <name evidence="4" type="ORF">CA12_05700</name>
</gene>
<dbReference type="PROSITE" id="PS00409">
    <property type="entry name" value="PROKAR_NTER_METHYL"/>
    <property type="match status" value="1"/>
</dbReference>
<sequence length="386" mass="40454">MTHLSSRPSARRTGFTLIELLVVIAIIAILVSLLLPAVQQAREAARRSQCQNNLKQLGLAAHNYHSTYKVFPLGSGGGNNSSGGTTAAGYRPSKSQSKTGGGGTGGRLSAFAGLTPFMDETALWNQISKPLGQRFTSTTSTTLETIDPPWAPWGHSSTEYPPMRHQISSLLCPSDVNTVGLHADTNYALNWGDNATGAGDTNRSTARGMFLRGDCFGLRDARDGTVNTLLFAEIGRSDDRSYQGGALSGVTAYTTPSGCLAAAQNPNDPGFYPEGGSYVSGRGGSWFVADPIDTGFVTILPPNGPSCALSLTSDDSYRRMNATAGSYHTGGLQVAMVDGSVRFISETINSTTAGRASDANVTSGRSPYGTWGALGTRSGGEVVDDF</sequence>
<dbReference type="Gene3D" id="3.30.700.10">
    <property type="entry name" value="Glycoprotein, Type 4 Pilin"/>
    <property type="match status" value="1"/>
</dbReference>
<dbReference type="KEGG" id="acaf:CA12_05700"/>
<dbReference type="NCBIfam" id="TIGR04294">
    <property type="entry name" value="pre_pil_HX9DG"/>
    <property type="match status" value="1"/>
</dbReference>
<keyword evidence="5" id="KW-1185">Reference proteome</keyword>
<keyword evidence="2" id="KW-1133">Transmembrane helix</keyword>
<organism evidence="4 5">
    <name type="scientific">Alienimonas californiensis</name>
    <dbReference type="NCBI Taxonomy" id="2527989"/>
    <lineage>
        <taxon>Bacteria</taxon>
        <taxon>Pseudomonadati</taxon>
        <taxon>Planctomycetota</taxon>
        <taxon>Planctomycetia</taxon>
        <taxon>Planctomycetales</taxon>
        <taxon>Planctomycetaceae</taxon>
        <taxon>Alienimonas</taxon>
    </lineage>
</organism>
<name>A0A517P571_9PLAN</name>
<dbReference type="PANTHER" id="PTHR30093">
    <property type="entry name" value="GENERAL SECRETION PATHWAY PROTEIN G"/>
    <property type="match status" value="1"/>
</dbReference>
<dbReference type="EMBL" id="CP036265">
    <property type="protein sequence ID" value="QDT14496.1"/>
    <property type="molecule type" value="Genomic_DNA"/>
</dbReference>
<evidence type="ECO:0000256" key="1">
    <source>
        <dbReference type="SAM" id="MobiDB-lite"/>
    </source>
</evidence>
<keyword evidence="2" id="KW-0812">Transmembrane</keyword>
<dbReference type="RefSeq" id="WP_145357380.1">
    <property type="nucleotide sequence ID" value="NZ_CP036265.1"/>
</dbReference>
<dbReference type="NCBIfam" id="TIGR02532">
    <property type="entry name" value="IV_pilin_GFxxxE"/>
    <property type="match status" value="1"/>
</dbReference>
<accession>A0A517P571</accession>
<keyword evidence="2" id="KW-0472">Membrane</keyword>
<dbReference type="AlphaFoldDB" id="A0A517P571"/>
<dbReference type="Pfam" id="PF07963">
    <property type="entry name" value="N_methyl"/>
    <property type="match status" value="1"/>
</dbReference>
<dbReference type="InterPro" id="IPR027558">
    <property type="entry name" value="Pre_pil_HX9DG_C"/>
</dbReference>
<proteinExistence type="predicted"/>
<feature type="region of interest" description="Disordered" evidence="1">
    <location>
        <begin position="82"/>
        <end position="105"/>
    </location>
</feature>
<feature type="domain" description="DUF1559" evidence="3">
    <location>
        <begin position="39"/>
        <end position="349"/>
    </location>
</feature>
<evidence type="ECO:0000313" key="5">
    <source>
        <dbReference type="Proteomes" id="UP000318741"/>
    </source>
</evidence>
<dbReference type="Proteomes" id="UP000318741">
    <property type="component" value="Chromosome"/>
</dbReference>
<evidence type="ECO:0000256" key="2">
    <source>
        <dbReference type="SAM" id="Phobius"/>
    </source>
</evidence>
<dbReference type="OrthoDB" id="241541at2"/>
<dbReference type="InterPro" id="IPR011453">
    <property type="entry name" value="DUF1559"/>
</dbReference>
<dbReference type="PANTHER" id="PTHR30093:SF2">
    <property type="entry name" value="TYPE II SECRETION SYSTEM PROTEIN H"/>
    <property type="match status" value="1"/>
</dbReference>
<dbReference type="InterPro" id="IPR045584">
    <property type="entry name" value="Pilin-like"/>
</dbReference>
<dbReference type="InterPro" id="IPR012902">
    <property type="entry name" value="N_methyl_site"/>
</dbReference>
<dbReference type="Pfam" id="PF07596">
    <property type="entry name" value="SBP_bac_10"/>
    <property type="match status" value="1"/>
</dbReference>
<reference evidence="4 5" key="1">
    <citation type="submission" date="2019-02" db="EMBL/GenBank/DDBJ databases">
        <title>Deep-cultivation of Planctomycetes and their phenomic and genomic characterization uncovers novel biology.</title>
        <authorList>
            <person name="Wiegand S."/>
            <person name="Jogler M."/>
            <person name="Boedeker C."/>
            <person name="Pinto D."/>
            <person name="Vollmers J."/>
            <person name="Rivas-Marin E."/>
            <person name="Kohn T."/>
            <person name="Peeters S.H."/>
            <person name="Heuer A."/>
            <person name="Rast P."/>
            <person name="Oberbeckmann S."/>
            <person name="Bunk B."/>
            <person name="Jeske O."/>
            <person name="Meyerdierks A."/>
            <person name="Storesund J.E."/>
            <person name="Kallscheuer N."/>
            <person name="Luecker S."/>
            <person name="Lage O.M."/>
            <person name="Pohl T."/>
            <person name="Merkel B.J."/>
            <person name="Hornburger P."/>
            <person name="Mueller R.-W."/>
            <person name="Bruemmer F."/>
            <person name="Labrenz M."/>
            <person name="Spormann A.M."/>
            <person name="Op den Camp H."/>
            <person name="Overmann J."/>
            <person name="Amann R."/>
            <person name="Jetten M.S.M."/>
            <person name="Mascher T."/>
            <person name="Medema M.H."/>
            <person name="Devos D.P."/>
            <person name="Kaster A.-K."/>
            <person name="Ovreas L."/>
            <person name="Rohde M."/>
            <person name="Galperin M.Y."/>
            <person name="Jogler C."/>
        </authorList>
    </citation>
    <scope>NUCLEOTIDE SEQUENCE [LARGE SCALE GENOMIC DNA]</scope>
    <source>
        <strain evidence="4 5">CA12</strain>
    </source>
</reference>
<feature type="transmembrane region" description="Helical" evidence="2">
    <location>
        <begin position="20"/>
        <end position="38"/>
    </location>
</feature>
<evidence type="ECO:0000313" key="4">
    <source>
        <dbReference type="EMBL" id="QDT14496.1"/>
    </source>
</evidence>
<dbReference type="SUPFAM" id="SSF54523">
    <property type="entry name" value="Pili subunits"/>
    <property type="match status" value="1"/>
</dbReference>
<evidence type="ECO:0000259" key="3">
    <source>
        <dbReference type="Pfam" id="PF07596"/>
    </source>
</evidence>
<protein>
    <submittedName>
        <fullName evidence="4">Putative major pilin subunit</fullName>
    </submittedName>
</protein>